<organism evidence="2 3">
    <name type="scientific">Megasphaera hominis</name>
    <dbReference type="NCBI Taxonomy" id="159836"/>
    <lineage>
        <taxon>Bacteria</taxon>
        <taxon>Bacillati</taxon>
        <taxon>Bacillota</taxon>
        <taxon>Negativicutes</taxon>
        <taxon>Veillonellales</taxon>
        <taxon>Veillonellaceae</taxon>
        <taxon>Megasphaera</taxon>
    </lineage>
</organism>
<dbReference type="Pfam" id="PF01458">
    <property type="entry name" value="SUFBD_core"/>
    <property type="match status" value="1"/>
</dbReference>
<reference evidence="2 3" key="1">
    <citation type="submission" date="2020-08" db="EMBL/GenBank/DDBJ databases">
        <authorList>
            <person name="Liu C."/>
            <person name="Sun Q."/>
        </authorList>
    </citation>
    <scope>NUCLEOTIDE SEQUENCE [LARGE SCALE GENOMIC DNA]</scope>
    <source>
        <strain evidence="2 3">NSJ-59</strain>
    </source>
</reference>
<dbReference type="RefSeq" id="WP_186503874.1">
    <property type="nucleotide sequence ID" value="NZ_JACOGK010000028.1"/>
</dbReference>
<name>A0ABR6VJK4_9FIRM</name>
<protein>
    <submittedName>
        <fullName evidence="2">SufD family Fe-S cluster assembly protein</fullName>
    </submittedName>
</protein>
<evidence type="ECO:0000313" key="3">
    <source>
        <dbReference type="Proteomes" id="UP000606870"/>
    </source>
</evidence>
<evidence type="ECO:0000259" key="1">
    <source>
        <dbReference type="Pfam" id="PF01458"/>
    </source>
</evidence>
<dbReference type="PANTHER" id="PTHR43575">
    <property type="entry name" value="PROTEIN ABCI7, CHLOROPLASTIC"/>
    <property type="match status" value="1"/>
</dbReference>
<dbReference type="SUPFAM" id="SSF101960">
    <property type="entry name" value="Stabilizer of iron transporter SufD"/>
    <property type="match status" value="1"/>
</dbReference>
<gene>
    <name evidence="2" type="ORF">H8J70_09410</name>
</gene>
<dbReference type="PANTHER" id="PTHR43575:SF1">
    <property type="entry name" value="PROTEIN ABCI7, CHLOROPLASTIC"/>
    <property type="match status" value="1"/>
</dbReference>
<dbReference type="InterPro" id="IPR055346">
    <property type="entry name" value="Fe-S_cluster_assembly_SufBD"/>
</dbReference>
<keyword evidence="3" id="KW-1185">Reference proteome</keyword>
<dbReference type="Proteomes" id="UP000606870">
    <property type="component" value="Unassembled WGS sequence"/>
</dbReference>
<feature type="domain" description="SUF system FeS cluster assembly SufBD core" evidence="1">
    <location>
        <begin position="105"/>
        <end position="330"/>
    </location>
</feature>
<dbReference type="InterPro" id="IPR000825">
    <property type="entry name" value="SUF_FeS_clus_asmbl_SufBD_core"/>
</dbReference>
<dbReference type="EMBL" id="JACOGK010000028">
    <property type="protein sequence ID" value="MBC3537468.1"/>
    <property type="molecule type" value="Genomic_DNA"/>
</dbReference>
<accession>A0ABR6VJK4</accession>
<comment type="caution">
    <text evidence="2">The sequence shown here is derived from an EMBL/GenBank/DDBJ whole genome shotgun (WGS) entry which is preliminary data.</text>
</comment>
<sequence length="378" mass="41595">MRKDKPVIEYNQLPRPTFRWMKVNHLELDPLAAGAVTAYTPAERHEGDVSVSFYDGNGVPDLGDFQGANPEELQRALTQSETGCAVKTAAGQTGSVWLTYTLSEAQPQLTGQLTVEAGAGSDLHVYLLFEGGSEQGAVNFLTYVKTEEKAHVKISKVQLHGENVRHVEHRYADAGKESVVDYVNAELGGKTAISYYKTDLMHDESTFNSKAMYLGDKDQVVDFSYWVPTQGVKTNTDIVTSGALLDTSKKYFRGTIDFLRGGKKAVGSESDTCILLSPQVHSISVPLLLCKEDDVVGNHASSAGQIDKDKLFYLMSRGFNEAGAQLIIVESNIRPIIDALGDKDLENKALQAFREKMQFCQKKGDCNAKCTQRFPHLD</sequence>
<proteinExistence type="predicted"/>
<evidence type="ECO:0000313" key="2">
    <source>
        <dbReference type="EMBL" id="MBC3537468.1"/>
    </source>
</evidence>
<dbReference type="InterPro" id="IPR037284">
    <property type="entry name" value="SUF_FeS_clus_asmbl_SufBD_sf"/>
</dbReference>